<organism evidence="4 5">
    <name type="scientific">Periweissella cryptocerci</name>
    <dbReference type="NCBI Taxonomy" id="2506420"/>
    <lineage>
        <taxon>Bacteria</taxon>
        <taxon>Bacillati</taxon>
        <taxon>Bacillota</taxon>
        <taxon>Bacilli</taxon>
        <taxon>Lactobacillales</taxon>
        <taxon>Lactobacillaceae</taxon>
        <taxon>Periweissella</taxon>
    </lineage>
</organism>
<dbReference type="PANTHER" id="PTHR42748">
    <property type="entry name" value="NITROGEN METABOLITE REPRESSION PROTEIN NMRA FAMILY MEMBER"/>
    <property type="match status" value="1"/>
</dbReference>
<evidence type="ECO:0000313" key="4">
    <source>
        <dbReference type="EMBL" id="QBO36627.1"/>
    </source>
</evidence>
<dbReference type="InterPro" id="IPR036291">
    <property type="entry name" value="NAD(P)-bd_dom_sf"/>
</dbReference>
<sequence>MILVTSAFGHTGQIFIKQLLAANQEVRAIDINPQVTTLQDLGVKETIVGDLRDADVIRDAVKGVDSILYIPPLFTAEEFYSARYTIDMAVKYNVKHFVFVSVTHPIMSTLLQHTTKRESEEYLVYTGLKTNLKYTILQPMHYMHNFNSQQVLASDKYEIFYDVNTRLSYVDPNDVGTVAVKVLTHPDEHNGATYELVGDDFLSPVELVEQFNELTGKDARATKVEIDDFLDSVGFQNVYTRIAFKQLAKTYSEFGIFGNSTVLTMLLGHKPTNFKEYVQNELNDLN</sequence>
<proteinExistence type="inferred from homology"/>
<accession>A0A4P6YV92</accession>
<dbReference type="RefSeq" id="WP_133363704.1">
    <property type="nucleotide sequence ID" value="NZ_CP037940.1"/>
</dbReference>
<keyword evidence="5" id="KW-1185">Reference proteome</keyword>
<dbReference type="InterPro" id="IPR008030">
    <property type="entry name" value="NmrA-like"/>
</dbReference>
<evidence type="ECO:0000256" key="1">
    <source>
        <dbReference type="ARBA" id="ARBA00006328"/>
    </source>
</evidence>
<dbReference type="SUPFAM" id="SSF51735">
    <property type="entry name" value="NAD(P)-binding Rossmann-fold domains"/>
    <property type="match status" value="1"/>
</dbReference>
<keyword evidence="2" id="KW-0521">NADP</keyword>
<dbReference type="KEGG" id="wei:EQG49_09150"/>
<dbReference type="Gene3D" id="3.40.50.720">
    <property type="entry name" value="NAD(P)-binding Rossmann-like Domain"/>
    <property type="match status" value="1"/>
</dbReference>
<dbReference type="InterPro" id="IPR051164">
    <property type="entry name" value="NmrA-like_oxidored"/>
</dbReference>
<reference evidence="5" key="1">
    <citation type="submission" date="2019-03" db="EMBL/GenBank/DDBJ databases">
        <title>Weissella sp. 26KH-42 Genome sequencing.</title>
        <authorList>
            <person name="Heo J."/>
            <person name="Kim S.-J."/>
            <person name="Kim J.-S."/>
            <person name="Hong S.-B."/>
            <person name="Kwon S.-W."/>
        </authorList>
    </citation>
    <scope>NUCLEOTIDE SEQUENCE [LARGE SCALE GENOMIC DNA]</scope>
    <source>
        <strain evidence="5">26KH-42</strain>
    </source>
</reference>
<dbReference type="OrthoDB" id="339107at2"/>
<dbReference type="EMBL" id="CP037940">
    <property type="protein sequence ID" value="QBO36627.1"/>
    <property type="molecule type" value="Genomic_DNA"/>
</dbReference>
<dbReference type="PANTHER" id="PTHR42748:SF7">
    <property type="entry name" value="NMRA LIKE REDOX SENSOR 1-RELATED"/>
    <property type="match status" value="1"/>
</dbReference>
<evidence type="ECO:0000313" key="5">
    <source>
        <dbReference type="Proteomes" id="UP000292886"/>
    </source>
</evidence>
<evidence type="ECO:0000256" key="2">
    <source>
        <dbReference type="ARBA" id="ARBA00022857"/>
    </source>
</evidence>
<dbReference type="Proteomes" id="UP000292886">
    <property type="component" value="Chromosome"/>
</dbReference>
<feature type="domain" description="NmrA-like" evidence="3">
    <location>
        <begin position="2"/>
        <end position="277"/>
    </location>
</feature>
<evidence type="ECO:0000259" key="3">
    <source>
        <dbReference type="Pfam" id="PF05368"/>
    </source>
</evidence>
<gene>
    <name evidence="4" type="ORF">EQG49_09150</name>
</gene>
<name>A0A4P6YV92_9LACO</name>
<protein>
    <submittedName>
        <fullName evidence="4">NmrA family protein</fullName>
    </submittedName>
</protein>
<dbReference type="Pfam" id="PF05368">
    <property type="entry name" value="NmrA"/>
    <property type="match status" value="1"/>
</dbReference>
<dbReference type="AlphaFoldDB" id="A0A4P6YV92"/>
<comment type="similarity">
    <text evidence="1">Belongs to the NmrA-type oxidoreductase family.</text>
</comment>